<gene>
    <name evidence="2" type="ORF">GCM10007036_41320</name>
</gene>
<dbReference type="RefSeq" id="WP_188519550.1">
    <property type="nucleotide sequence ID" value="NZ_BMES01000002.1"/>
</dbReference>
<keyword evidence="1" id="KW-0812">Transmembrane</keyword>
<dbReference type="EMBL" id="BMES01000002">
    <property type="protein sequence ID" value="GGH30613.1"/>
    <property type="molecule type" value="Genomic_DNA"/>
</dbReference>
<protein>
    <submittedName>
        <fullName evidence="2">Uncharacterized protein</fullName>
    </submittedName>
</protein>
<accession>A0A917MLK9</accession>
<feature type="transmembrane region" description="Helical" evidence="1">
    <location>
        <begin position="30"/>
        <end position="61"/>
    </location>
</feature>
<keyword evidence="3" id="KW-1185">Reference proteome</keyword>
<evidence type="ECO:0000256" key="1">
    <source>
        <dbReference type="SAM" id="Phobius"/>
    </source>
</evidence>
<evidence type="ECO:0000313" key="2">
    <source>
        <dbReference type="EMBL" id="GGH30613.1"/>
    </source>
</evidence>
<keyword evidence="1" id="KW-1133">Transmembrane helix</keyword>
<sequence>MQGFKIGGQPISPASIVAFEGGYRIELQTYLVVALTLVMMALCGSTFRIVLGISVLALILVEGHAYLKDRLTVRVRLRDHRTLLLSCLSERDVQLTLARVRSIAPAVEVKSIAPERAAG</sequence>
<organism evidence="2 3">
    <name type="scientific">Alsobacter metallidurans</name>
    <dbReference type="NCBI Taxonomy" id="340221"/>
    <lineage>
        <taxon>Bacteria</taxon>
        <taxon>Pseudomonadati</taxon>
        <taxon>Pseudomonadota</taxon>
        <taxon>Alphaproteobacteria</taxon>
        <taxon>Hyphomicrobiales</taxon>
        <taxon>Alsobacteraceae</taxon>
        <taxon>Alsobacter</taxon>
    </lineage>
</organism>
<dbReference type="AlphaFoldDB" id="A0A917MLK9"/>
<proteinExistence type="predicted"/>
<reference evidence="2" key="1">
    <citation type="journal article" date="2014" name="Int. J. Syst. Evol. Microbiol.">
        <title>Complete genome sequence of Corynebacterium casei LMG S-19264T (=DSM 44701T), isolated from a smear-ripened cheese.</title>
        <authorList>
            <consortium name="US DOE Joint Genome Institute (JGI-PGF)"/>
            <person name="Walter F."/>
            <person name="Albersmeier A."/>
            <person name="Kalinowski J."/>
            <person name="Ruckert C."/>
        </authorList>
    </citation>
    <scope>NUCLEOTIDE SEQUENCE</scope>
    <source>
        <strain evidence="2">CGMCC 1.12214</strain>
    </source>
</reference>
<reference evidence="2" key="2">
    <citation type="submission" date="2020-09" db="EMBL/GenBank/DDBJ databases">
        <authorList>
            <person name="Sun Q."/>
            <person name="Zhou Y."/>
        </authorList>
    </citation>
    <scope>NUCLEOTIDE SEQUENCE</scope>
    <source>
        <strain evidence="2">CGMCC 1.12214</strain>
    </source>
</reference>
<keyword evidence="1" id="KW-0472">Membrane</keyword>
<name>A0A917MLK9_9HYPH</name>
<dbReference type="Proteomes" id="UP000603912">
    <property type="component" value="Unassembled WGS sequence"/>
</dbReference>
<evidence type="ECO:0000313" key="3">
    <source>
        <dbReference type="Proteomes" id="UP000603912"/>
    </source>
</evidence>
<comment type="caution">
    <text evidence="2">The sequence shown here is derived from an EMBL/GenBank/DDBJ whole genome shotgun (WGS) entry which is preliminary data.</text>
</comment>